<evidence type="ECO:0000256" key="9">
    <source>
        <dbReference type="ARBA" id="ARBA00023303"/>
    </source>
</evidence>
<keyword evidence="5 12" id="KW-1133">Transmembrane helix</keyword>
<keyword evidence="12" id="KW-0813">Transport</keyword>
<evidence type="ECO:0000256" key="5">
    <source>
        <dbReference type="ARBA" id="ARBA00022989"/>
    </source>
</evidence>
<reference evidence="13 14" key="1">
    <citation type="journal article" date="2012" name="J. Bacteriol.">
        <title>Genome Sequence of n-Alkane-Degrading Hydrocarboniphaga effusa Strain AP103T (ATCC BAA-332T).</title>
        <authorList>
            <person name="Chang H.K."/>
            <person name="Zylstra G.J."/>
            <person name="Chae J.C."/>
        </authorList>
    </citation>
    <scope>NUCLEOTIDE SEQUENCE [LARGE SCALE GENOMIC DNA]</scope>
    <source>
        <strain evidence="13 14">AP103</strain>
    </source>
</reference>
<dbReference type="STRING" id="1172194.WQQ_31800"/>
<keyword evidence="12" id="KW-0479">Metal-binding</keyword>
<evidence type="ECO:0000313" key="13">
    <source>
        <dbReference type="EMBL" id="EIT69598.1"/>
    </source>
</evidence>
<sequence>MFAGALGTGARFGVNQLLRGSLGLFPAATLAVNVVGGLAMGAIAGWVQTRQEFSETLRLALATGFLGGFTTFSAFSLETLTLWRDGQGMLALLNIGANVLLSIGACALGYWFGRAL</sequence>
<evidence type="ECO:0000256" key="11">
    <source>
        <dbReference type="ARBA" id="ARBA00035585"/>
    </source>
</evidence>
<comment type="activity regulation">
    <text evidence="12">Na(+) is not transported, but it plays an essential structural role and its presence is essential for fluoride channel function.</text>
</comment>
<comment type="similarity">
    <text evidence="10 12">Belongs to the fluoride channel Fluc/FEX (TC 1.A.43) family.</text>
</comment>
<evidence type="ECO:0000256" key="6">
    <source>
        <dbReference type="ARBA" id="ARBA00023053"/>
    </source>
</evidence>
<evidence type="ECO:0000256" key="2">
    <source>
        <dbReference type="ARBA" id="ARBA00022475"/>
    </source>
</evidence>
<keyword evidence="4 12" id="KW-0812">Transmembrane</keyword>
<dbReference type="InterPro" id="IPR003691">
    <property type="entry name" value="FluC"/>
</dbReference>
<evidence type="ECO:0000256" key="4">
    <source>
        <dbReference type="ARBA" id="ARBA00022692"/>
    </source>
</evidence>
<keyword evidence="6 12" id="KW-0915">Sodium</keyword>
<comment type="function">
    <text evidence="12">Fluoride-specific ion channel. Important for reducing fluoride concentration in the cell, thus reducing its toxicity.</text>
</comment>
<keyword evidence="7 12" id="KW-0406">Ion transport</keyword>
<proteinExistence type="inferred from homology"/>
<dbReference type="AlphaFoldDB" id="I8T792"/>
<dbReference type="GO" id="GO:0046872">
    <property type="term" value="F:metal ion binding"/>
    <property type="evidence" value="ECO:0007669"/>
    <property type="project" value="UniProtKB-KW"/>
</dbReference>
<dbReference type="PANTHER" id="PTHR28259">
    <property type="entry name" value="FLUORIDE EXPORT PROTEIN 1-RELATED"/>
    <property type="match status" value="1"/>
</dbReference>
<dbReference type="GO" id="GO:0005886">
    <property type="term" value="C:plasma membrane"/>
    <property type="evidence" value="ECO:0007669"/>
    <property type="project" value="UniProtKB-SubCell"/>
</dbReference>
<name>I8T792_9GAMM</name>
<organism evidence="13 14">
    <name type="scientific">Hydrocarboniphaga effusa AP103</name>
    <dbReference type="NCBI Taxonomy" id="1172194"/>
    <lineage>
        <taxon>Bacteria</taxon>
        <taxon>Pseudomonadati</taxon>
        <taxon>Pseudomonadota</taxon>
        <taxon>Gammaproteobacteria</taxon>
        <taxon>Nevskiales</taxon>
        <taxon>Nevskiaceae</taxon>
        <taxon>Hydrocarboniphaga</taxon>
    </lineage>
</organism>
<dbReference type="Proteomes" id="UP000003704">
    <property type="component" value="Unassembled WGS sequence"/>
</dbReference>
<evidence type="ECO:0000256" key="1">
    <source>
        <dbReference type="ARBA" id="ARBA00004651"/>
    </source>
</evidence>
<gene>
    <name evidence="12" type="primary">fluC</name>
    <name evidence="12" type="synonym">crcB</name>
    <name evidence="13" type="ORF">WQQ_31800</name>
</gene>
<feature type="transmembrane region" description="Helical" evidence="12">
    <location>
        <begin position="59"/>
        <end position="77"/>
    </location>
</feature>
<dbReference type="PANTHER" id="PTHR28259:SF1">
    <property type="entry name" value="FLUORIDE EXPORT PROTEIN 1-RELATED"/>
    <property type="match status" value="1"/>
</dbReference>
<dbReference type="Pfam" id="PF02537">
    <property type="entry name" value="CRCB"/>
    <property type="match status" value="1"/>
</dbReference>
<comment type="subcellular location">
    <subcellularLocation>
        <location evidence="1 12">Cell membrane</location>
        <topology evidence="1 12">Multi-pass membrane protein</topology>
    </subcellularLocation>
</comment>
<feature type="transmembrane region" description="Helical" evidence="12">
    <location>
        <begin position="89"/>
        <end position="112"/>
    </location>
</feature>
<keyword evidence="3" id="KW-0997">Cell inner membrane</keyword>
<dbReference type="OrthoDB" id="9806299at2"/>
<evidence type="ECO:0000256" key="10">
    <source>
        <dbReference type="ARBA" id="ARBA00035120"/>
    </source>
</evidence>
<keyword evidence="9 12" id="KW-0407">Ion channel</keyword>
<keyword evidence="8 12" id="KW-0472">Membrane</keyword>
<evidence type="ECO:0000313" key="14">
    <source>
        <dbReference type="Proteomes" id="UP000003704"/>
    </source>
</evidence>
<evidence type="ECO:0000256" key="7">
    <source>
        <dbReference type="ARBA" id="ARBA00023065"/>
    </source>
</evidence>
<feature type="binding site" evidence="12">
    <location>
        <position position="67"/>
    </location>
    <ligand>
        <name>Na(+)</name>
        <dbReference type="ChEBI" id="CHEBI:29101"/>
        <note>structural</note>
    </ligand>
</feature>
<evidence type="ECO:0000256" key="12">
    <source>
        <dbReference type="HAMAP-Rule" id="MF_00454"/>
    </source>
</evidence>
<keyword evidence="14" id="KW-1185">Reference proteome</keyword>
<keyword evidence="2 12" id="KW-1003">Cell membrane</keyword>
<dbReference type="GO" id="GO:0062054">
    <property type="term" value="F:fluoride channel activity"/>
    <property type="evidence" value="ECO:0007669"/>
    <property type="project" value="UniProtKB-UniRule"/>
</dbReference>
<accession>I8T792</accession>
<feature type="transmembrane region" description="Helical" evidence="12">
    <location>
        <begin position="24"/>
        <end position="47"/>
    </location>
</feature>
<evidence type="ECO:0000256" key="8">
    <source>
        <dbReference type="ARBA" id="ARBA00023136"/>
    </source>
</evidence>
<dbReference type="HAMAP" id="MF_00454">
    <property type="entry name" value="FluC"/>
    <property type="match status" value="1"/>
</dbReference>
<dbReference type="EMBL" id="AKGD01000002">
    <property type="protein sequence ID" value="EIT69598.1"/>
    <property type="molecule type" value="Genomic_DNA"/>
</dbReference>
<evidence type="ECO:0000256" key="3">
    <source>
        <dbReference type="ARBA" id="ARBA00022519"/>
    </source>
</evidence>
<protein>
    <recommendedName>
        <fullName evidence="12">Fluoride-specific ion channel FluC</fullName>
    </recommendedName>
</protein>
<comment type="catalytic activity">
    <reaction evidence="11">
        <text>fluoride(in) = fluoride(out)</text>
        <dbReference type="Rhea" id="RHEA:76159"/>
        <dbReference type="ChEBI" id="CHEBI:17051"/>
    </reaction>
    <physiologicalReaction direction="left-to-right" evidence="11">
        <dbReference type="Rhea" id="RHEA:76160"/>
    </physiologicalReaction>
</comment>
<dbReference type="GO" id="GO:0140114">
    <property type="term" value="P:cellular detoxification of fluoride"/>
    <property type="evidence" value="ECO:0007669"/>
    <property type="project" value="UniProtKB-UniRule"/>
</dbReference>
<feature type="binding site" evidence="12">
    <location>
        <position position="70"/>
    </location>
    <ligand>
        <name>Na(+)</name>
        <dbReference type="ChEBI" id="CHEBI:29101"/>
        <note>structural</note>
    </ligand>
</feature>
<comment type="caution">
    <text evidence="13">The sequence shown here is derived from an EMBL/GenBank/DDBJ whole genome shotgun (WGS) entry which is preliminary data.</text>
</comment>